<accession>A0ABU5QYE0</accession>
<name>A0ABU5QYE0_9PSEU</name>
<evidence type="ECO:0000313" key="1">
    <source>
        <dbReference type="EMBL" id="MEA5358509.1"/>
    </source>
</evidence>
<organism evidence="1 2">
    <name type="scientific">Amycolatopsis heterodermiae</name>
    <dbReference type="NCBI Taxonomy" id="3110235"/>
    <lineage>
        <taxon>Bacteria</taxon>
        <taxon>Bacillati</taxon>
        <taxon>Actinomycetota</taxon>
        <taxon>Actinomycetes</taxon>
        <taxon>Pseudonocardiales</taxon>
        <taxon>Pseudonocardiaceae</taxon>
        <taxon>Amycolatopsis</taxon>
    </lineage>
</organism>
<dbReference type="Proteomes" id="UP001304298">
    <property type="component" value="Unassembled WGS sequence"/>
</dbReference>
<reference evidence="1 2" key="1">
    <citation type="submission" date="2023-12" db="EMBL/GenBank/DDBJ databases">
        <title>Amycolatopsis sp. V23-08.</title>
        <authorList>
            <person name="Somphong A."/>
        </authorList>
    </citation>
    <scope>NUCLEOTIDE SEQUENCE [LARGE SCALE GENOMIC DNA]</scope>
    <source>
        <strain evidence="1 2">V23-08</strain>
    </source>
</reference>
<gene>
    <name evidence="1" type="ORF">VA596_03095</name>
</gene>
<evidence type="ECO:0000313" key="2">
    <source>
        <dbReference type="Proteomes" id="UP001304298"/>
    </source>
</evidence>
<proteinExistence type="predicted"/>
<protein>
    <recommendedName>
        <fullName evidence="3">Transposase</fullName>
    </recommendedName>
</protein>
<dbReference type="EMBL" id="JAYFSI010000001">
    <property type="protein sequence ID" value="MEA5358509.1"/>
    <property type="molecule type" value="Genomic_DNA"/>
</dbReference>
<evidence type="ECO:0008006" key="3">
    <source>
        <dbReference type="Google" id="ProtNLM"/>
    </source>
</evidence>
<sequence>MRGQSGWHKRLKIAQPLLRKAILILAASSPSWFDDLWITVAAAVPCGMSRETVKRSDLAGHASYGYCASRSHWYSGPKLYLVCAGDGMPIMWRPANSKLGEREVLAALLEDNHHVIRDGDSAVALPATRHPSGITRACPV</sequence>
<comment type="caution">
    <text evidence="1">The sequence shown here is derived from an EMBL/GenBank/DDBJ whole genome shotgun (WGS) entry which is preliminary data.</text>
</comment>
<keyword evidence="2" id="KW-1185">Reference proteome</keyword>
<dbReference type="RefSeq" id="WP_323323369.1">
    <property type="nucleotide sequence ID" value="NZ_JAYFSI010000001.1"/>
</dbReference>